<accession>A0A8J8NFY5</accession>
<feature type="transmembrane region" description="Helical" evidence="3">
    <location>
        <begin position="48"/>
        <end position="68"/>
    </location>
</feature>
<evidence type="ECO:0000259" key="4">
    <source>
        <dbReference type="PROSITE" id="PS50109"/>
    </source>
</evidence>
<dbReference type="SMART" id="SM00387">
    <property type="entry name" value="HATPase_c"/>
    <property type="match status" value="1"/>
</dbReference>
<evidence type="ECO:0000256" key="2">
    <source>
        <dbReference type="PROSITE-ProRule" id="PRU00169"/>
    </source>
</evidence>
<dbReference type="Gene3D" id="3.40.50.2300">
    <property type="match status" value="1"/>
</dbReference>
<evidence type="ECO:0000256" key="3">
    <source>
        <dbReference type="SAM" id="Phobius"/>
    </source>
</evidence>
<keyword evidence="3" id="KW-1133">Transmembrane helix</keyword>
<evidence type="ECO:0000313" key="7">
    <source>
        <dbReference type="Proteomes" id="UP000785679"/>
    </source>
</evidence>
<protein>
    <recommendedName>
        <fullName evidence="8">Multi-sensor hybrid histidine kinase</fullName>
    </recommendedName>
</protein>
<gene>
    <name evidence="6" type="ORF">FGO68_gene9792</name>
</gene>
<dbReference type="InterPro" id="IPR011006">
    <property type="entry name" value="CheY-like_superfamily"/>
</dbReference>
<proteinExistence type="predicted"/>
<evidence type="ECO:0008006" key="8">
    <source>
        <dbReference type="Google" id="ProtNLM"/>
    </source>
</evidence>
<dbReference type="GO" id="GO:0000155">
    <property type="term" value="F:phosphorelay sensor kinase activity"/>
    <property type="evidence" value="ECO:0007669"/>
    <property type="project" value="InterPro"/>
</dbReference>
<dbReference type="OrthoDB" id="2015534at2759"/>
<dbReference type="CDD" id="cd17546">
    <property type="entry name" value="REC_hyHK_CKI1_RcsC-like"/>
    <property type="match status" value="1"/>
</dbReference>
<dbReference type="SUPFAM" id="SSF55874">
    <property type="entry name" value="ATPase domain of HSP90 chaperone/DNA topoisomerase II/histidine kinase"/>
    <property type="match status" value="1"/>
</dbReference>
<keyword evidence="1 2" id="KW-0597">Phosphoprotein</keyword>
<dbReference type="AlphaFoldDB" id="A0A8J8NFY5"/>
<name>A0A8J8NFY5_HALGN</name>
<evidence type="ECO:0000313" key="6">
    <source>
        <dbReference type="EMBL" id="TNV74053.1"/>
    </source>
</evidence>
<sequence length="865" mass="99344">MDKIMTDMKNMRRIQTLKILHFFGIQVTIVSIGLWLEHYYTNAPRSPFLRASFAFFGGVTCYILKTVLKSGKLPILDPYIGQLATVMFFLLINEESIFLFPYEFRTSPIMLIYMCLDDHFSTMIGTSAYQHTVQRSALWVFYFFRNLIHYGKLPAEIFFFITCVLLLQRETSLIKENYIASIINQASEMQHILQETIDKIHNTVLIYDRAKEQFVMCNIKTISYLPEKQRNLPPNALLEAVLKAFQQSKIKLVQNTMGQDQSEGSGDNLSTKVKESPMIGIKQLWDYIVKAHEYIGEEFLFKTTQDPKYYFSVNSSIINNSSQTIIFCTDVTNMMRFEKQQQRMRATFFSSVAHELRTPLNSILPIVKMVLQLLAKGHVDTVQKDRIANLLKIVMNSSVHLQNVIEDALDVSRIENNKFALFIEEFNIRDVVAQVCDVMKFQFTQKGLEFKCEIAQDVPVLVNSDQKRYKQVLFNLMGNAQKFTFQGAISVKIDYDIITRVLKTTVIDTGIGMSQEELKKLFRFFGTLQKSKNINRNGMGLGLTISKMIVRQLGGEITVQSTQQVGSEFSFSIPLPQPSHNVEKEARSEGTVTKMLLTPQKSMTISPKRRLSKFAPLKAKKTVFVEERENKKHDIREFTDKGLTTDLDMTLISCSQIAPNQTNADENAITVSGTYLDTDIQGPMGKQYFQKYVNSGLQGTNKLVMDSLSKEQEPPNYFSQEETKERKWKVLIVDDSAYNLFVLEEVLKEVDASLEVQTALNGQICLSKFDGQDIIFMDLQMPVLDGYQTVVRLNEKHQKGEISLKNTSIIALSAISESQFKQSLAHYKNCEFHSFSKLQFFAFKQKNFLCICFFLQLILFQWKSQ</sequence>
<dbReference type="CDD" id="cd00082">
    <property type="entry name" value="HisKA"/>
    <property type="match status" value="1"/>
</dbReference>
<feature type="transmembrane region" description="Helical" evidence="3">
    <location>
        <begin position="80"/>
        <end position="102"/>
    </location>
</feature>
<organism evidence="6 7">
    <name type="scientific">Halteria grandinella</name>
    <dbReference type="NCBI Taxonomy" id="5974"/>
    <lineage>
        <taxon>Eukaryota</taxon>
        <taxon>Sar</taxon>
        <taxon>Alveolata</taxon>
        <taxon>Ciliophora</taxon>
        <taxon>Intramacronucleata</taxon>
        <taxon>Spirotrichea</taxon>
        <taxon>Stichotrichia</taxon>
        <taxon>Sporadotrichida</taxon>
        <taxon>Halteriidae</taxon>
        <taxon>Halteria</taxon>
    </lineage>
</organism>
<dbReference type="InterPro" id="IPR003661">
    <property type="entry name" value="HisK_dim/P_dom"/>
</dbReference>
<dbReference type="PROSITE" id="PS50110">
    <property type="entry name" value="RESPONSE_REGULATORY"/>
    <property type="match status" value="1"/>
</dbReference>
<dbReference type="Proteomes" id="UP000785679">
    <property type="component" value="Unassembled WGS sequence"/>
</dbReference>
<dbReference type="PANTHER" id="PTHR43719">
    <property type="entry name" value="TWO-COMPONENT HISTIDINE KINASE"/>
    <property type="match status" value="1"/>
</dbReference>
<dbReference type="Pfam" id="PF02518">
    <property type="entry name" value="HATPase_c"/>
    <property type="match status" value="1"/>
</dbReference>
<dbReference type="Gene3D" id="1.10.287.130">
    <property type="match status" value="1"/>
</dbReference>
<comment type="caution">
    <text evidence="6">The sequence shown here is derived from an EMBL/GenBank/DDBJ whole genome shotgun (WGS) entry which is preliminary data.</text>
</comment>
<dbReference type="InterPro" id="IPR050956">
    <property type="entry name" value="2C_system_His_kinase"/>
</dbReference>
<evidence type="ECO:0000259" key="5">
    <source>
        <dbReference type="PROSITE" id="PS50110"/>
    </source>
</evidence>
<keyword evidence="3" id="KW-0472">Membrane</keyword>
<dbReference type="EMBL" id="RRYP01017567">
    <property type="protein sequence ID" value="TNV74053.1"/>
    <property type="molecule type" value="Genomic_DNA"/>
</dbReference>
<dbReference type="SUPFAM" id="SSF52172">
    <property type="entry name" value="CheY-like"/>
    <property type="match status" value="1"/>
</dbReference>
<keyword evidence="7" id="KW-1185">Reference proteome</keyword>
<dbReference type="PANTHER" id="PTHR43719:SF28">
    <property type="entry name" value="PEROXIDE STRESS-ACTIVATED HISTIDINE KINASE MAK1-RELATED"/>
    <property type="match status" value="1"/>
</dbReference>
<reference evidence="6" key="1">
    <citation type="submission" date="2019-06" db="EMBL/GenBank/DDBJ databases">
        <authorList>
            <person name="Zheng W."/>
        </authorList>
    </citation>
    <scope>NUCLEOTIDE SEQUENCE</scope>
    <source>
        <strain evidence="6">QDHG01</strain>
    </source>
</reference>
<dbReference type="PRINTS" id="PR00344">
    <property type="entry name" value="BCTRLSENSOR"/>
</dbReference>
<dbReference type="InterPro" id="IPR004358">
    <property type="entry name" value="Sig_transdc_His_kin-like_C"/>
</dbReference>
<dbReference type="SUPFAM" id="SSF47384">
    <property type="entry name" value="Homodimeric domain of signal transducing histidine kinase"/>
    <property type="match status" value="1"/>
</dbReference>
<dbReference type="Pfam" id="PF00512">
    <property type="entry name" value="HisKA"/>
    <property type="match status" value="1"/>
</dbReference>
<dbReference type="Gene3D" id="3.30.565.10">
    <property type="entry name" value="Histidine kinase-like ATPase, C-terminal domain"/>
    <property type="match status" value="1"/>
</dbReference>
<feature type="modified residue" description="4-aspartylphosphate" evidence="2">
    <location>
        <position position="778"/>
    </location>
</feature>
<dbReference type="InterPro" id="IPR001789">
    <property type="entry name" value="Sig_transdc_resp-reg_receiver"/>
</dbReference>
<dbReference type="InterPro" id="IPR003594">
    <property type="entry name" value="HATPase_dom"/>
</dbReference>
<feature type="transmembrane region" description="Helical" evidence="3">
    <location>
        <begin position="20"/>
        <end position="36"/>
    </location>
</feature>
<feature type="domain" description="Response regulatory" evidence="5">
    <location>
        <begin position="729"/>
        <end position="848"/>
    </location>
</feature>
<keyword evidence="3" id="KW-0812">Transmembrane</keyword>
<dbReference type="SMART" id="SM00448">
    <property type="entry name" value="REC"/>
    <property type="match status" value="1"/>
</dbReference>
<dbReference type="InterPro" id="IPR036890">
    <property type="entry name" value="HATPase_C_sf"/>
</dbReference>
<evidence type="ECO:0000256" key="1">
    <source>
        <dbReference type="ARBA" id="ARBA00022553"/>
    </source>
</evidence>
<dbReference type="InterPro" id="IPR036097">
    <property type="entry name" value="HisK_dim/P_sf"/>
</dbReference>
<dbReference type="PROSITE" id="PS50109">
    <property type="entry name" value="HIS_KIN"/>
    <property type="match status" value="1"/>
</dbReference>
<dbReference type="SMART" id="SM00388">
    <property type="entry name" value="HisKA"/>
    <property type="match status" value="1"/>
</dbReference>
<dbReference type="FunFam" id="3.30.565.10:FF:000010">
    <property type="entry name" value="Sensor histidine kinase RcsC"/>
    <property type="match status" value="1"/>
</dbReference>
<dbReference type="Pfam" id="PF00072">
    <property type="entry name" value="Response_reg"/>
    <property type="match status" value="1"/>
</dbReference>
<feature type="domain" description="Histidine kinase" evidence="4">
    <location>
        <begin position="351"/>
        <end position="577"/>
    </location>
</feature>
<dbReference type="InterPro" id="IPR005467">
    <property type="entry name" value="His_kinase_dom"/>
</dbReference>